<proteinExistence type="predicted"/>
<sequence>MTSERRQQLALNRFTYSGGYDGFEGRMMLARIEADAADHKK</sequence>
<dbReference type="EMBL" id="JACJIB010000003">
    <property type="protein sequence ID" value="MBA8913052.1"/>
    <property type="molecule type" value="Genomic_DNA"/>
</dbReference>
<dbReference type="Proteomes" id="UP000543554">
    <property type="component" value="Unassembled WGS sequence"/>
</dbReference>
<accession>A0AA40VC16</accession>
<evidence type="ECO:0000313" key="2">
    <source>
        <dbReference type="Proteomes" id="UP000543554"/>
    </source>
</evidence>
<protein>
    <submittedName>
        <fullName evidence="1">Uncharacterized protein</fullName>
    </submittedName>
</protein>
<dbReference type="AlphaFoldDB" id="A0AA40VC16"/>
<comment type="caution">
    <text evidence="1">The sequence shown here is derived from an EMBL/GenBank/DDBJ whole genome shotgun (WGS) entry which is preliminary data.</text>
</comment>
<dbReference type="RefSeq" id="WP_276508063.1">
    <property type="nucleotide sequence ID" value="NZ_BPRF01000041.1"/>
</dbReference>
<organism evidence="1 2">
    <name type="scientific">Methylorubrum thiocyanatum</name>
    <dbReference type="NCBI Taxonomy" id="47958"/>
    <lineage>
        <taxon>Bacteria</taxon>
        <taxon>Pseudomonadati</taxon>
        <taxon>Pseudomonadota</taxon>
        <taxon>Alphaproteobacteria</taxon>
        <taxon>Hyphomicrobiales</taxon>
        <taxon>Methylobacteriaceae</taxon>
        <taxon>Methylorubrum</taxon>
    </lineage>
</organism>
<reference evidence="1 2" key="1">
    <citation type="submission" date="2020-08" db="EMBL/GenBank/DDBJ databases">
        <title>Genomic Encyclopedia of Type Strains, Phase IV (KMG-IV): sequencing the most valuable type-strain genomes for metagenomic binning, comparative biology and taxonomic classification.</title>
        <authorList>
            <person name="Goeker M."/>
        </authorList>
    </citation>
    <scope>NUCLEOTIDE SEQUENCE [LARGE SCALE GENOMIC DNA]</scope>
    <source>
        <strain evidence="1 2">DSM 11490</strain>
    </source>
</reference>
<name>A0AA40VC16_9HYPH</name>
<gene>
    <name evidence="1" type="ORF">HNR51_002130</name>
</gene>
<evidence type="ECO:0000313" key="1">
    <source>
        <dbReference type="EMBL" id="MBA8913052.1"/>
    </source>
</evidence>
<keyword evidence="2" id="KW-1185">Reference proteome</keyword>